<evidence type="ECO:0000256" key="6">
    <source>
        <dbReference type="ARBA" id="ARBA00023121"/>
    </source>
</evidence>
<feature type="domain" description="AAA+ ATPase" evidence="12">
    <location>
        <begin position="169"/>
        <end position="297"/>
    </location>
</feature>
<name>A0A839SWC9_9PROT</name>
<dbReference type="Proteomes" id="UP000581135">
    <property type="component" value="Unassembled WGS sequence"/>
</dbReference>
<sequence>MGNSASERDVSEAWAKVRGRLRDEVGEAAFRSWLKPLTLVGLNNGQVRLAVPTRFMRDWVISNYSDRLRALWASEDGALKGVEIVVRSSPTRAPLVGAGKAFNEEPADDDADALAQGNITPVAEAKRDGYDDISAPLDPRSTFESFVVGQPNELAYAAARRVAEAGSVAFNPLFLYGGVGLGKTHLMHSIAWHVRQRSPQKKVIYLSAEKFMYQFIRALRTKDTVAFKDQFRSVDVLMIDDVQFIGGRESTQEEFFHTFNALVDQSRQVVVSADKSPSNLEGVEERMRSRLGWGLVAEIDSTNYELRLGILQSKAEQMKCNVSLKVLEFLAHKITSNVRELEGALNRITAHATLVGRPVTLETAQEVLHDLLHANARRLTIEEIQRKVAQHFNIRHADMLSARRARAVARPRQVAMYLSKQLTSRSLPEIGRRFGGRDHTTVMHAVRKIDELRGLDAGFADEVDLLRRMLEN</sequence>
<dbReference type="Gene3D" id="1.10.1750.10">
    <property type="match status" value="1"/>
</dbReference>
<feature type="domain" description="Chromosomal replication initiator DnaA C-terminal" evidence="13">
    <location>
        <begin position="380"/>
        <end position="449"/>
    </location>
</feature>
<dbReference type="SMART" id="SM00760">
    <property type="entry name" value="Bac_DnaA_C"/>
    <property type="match status" value="1"/>
</dbReference>
<dbReference type="GO" id="GO:0005524">
    <property type="term" value="F:ATP binding"/>
    <property type="evidence" value="ECO:0007669"/>
    <property type="project" value="UniProtKB-UniRule"/>
</dbReference>
<comment type="caution">
    <text evidence="14">The sequence shown here is derived from an EMBL/GenBank/DDBJ whole genome shotgun (WGS) entry which is preliminary data.</text>
</comment>
<comment type="function">
    <text evidence="8 10">Plays an essential role in the initiation and regulation of chromosomal replication. ATP-DnaA binds to the origin of replication (oriC) to initiate formation of the DNA replication initiation complex once per cell cycle. Binds the DnaA box (a 9 base pair repeat at the origin) and separates the double-stranded (ds)DNA. Forms a right-handed helical filament on oriC DNA; dsDNA binds to the exterior of the filament while single-stranded (ss)DNA is stabiized in the filament's interior. The ATP-DnaA-oriC complex binds and stabilizes one strand of the AT-rich DNA unwinding element (DUE), permitting loading of DNA polymerase. After initiation quickly degrades to an ADP-DnaA complex that is not apt for DNA replication. Binds acidic phospholipids.</text>
</comment>
<feature type="region of interest" description="Domain I, interacts with DnaA modulators" evidence="8">
    <location>
        <begin position="1"/>
        <end position="88"/>
    </location>
</feature>
<feature type="binding site" evidence="8">
    <location>
        <position position="182"/>
    </location>
    <ligand>
        <name>ATP</name>
        <dbReference type="ChEBI" id="CHEBI:30616"/>
    </ligand>
</feature>
<evidence type="ECO:0000313" key="15">
    <source>
        <dbReference type="Proteomes" id="UP000581135"/>
    </source>
</evidence>
<dbReference type="SUPFAM" id="SSF52540">
    <property type="entry name" value="P-loop containing nucleoside triphosphate hydrolases"/>
    <property type="match status" value="1"/>
</dbReference>
<dbReference type="InterPro" id="IPR038454">
    <property type="entry name" value="DnaA_N_sf"/>
</dbReference>
<dbReference type="GO" id="GO:0006275">
    <property type="term" value="P:regulation of DNA replication"/>
    <property type="evidence" value="ECO:0007669"/>
    <property type="project" value="UniProtKB-UniRule"/>
</dbReference>
<evidence type="ECO:0000256" key="4">
    <source>
        <dbReference type="ARBA" id="ARBA00022741"/>
    </source>
</evidence>
<dbReference type="FunFam" id="3.40.50.300:FF:000668">
    <property type="entry name" value="Chromosomal replication initiator protein DnaA"/>
    <property type="match status" value="1"/>
</dbReference>
<dbReference type="PANTHER" id="PTHR30050">
    <property type="entry name" value="CHROMOSOMAL REPLICATION INITIATOR PROTEIN DNAA"/>
    <property type="match status" value="1"/>
</dbReference>
<dbReference type="GO" id="GO:0006270">
    <property type="term" value="P:DNA replication initiation"/>
    <property type="evidence" value="ECO:0007669"/>
    <property type="project" value="UniProtKB-UniRule"/>
</dbReference>
<keyword evidence="4 8" id="KW-0547">Nucleotide-binding</keyword>
<proteinExistence type="inferred from homology"/>
<keyword evidence="15" id="KW-1185">Reference proteome</keyword>
<evidence type="ECO:0000256" key="1">
    <source>
        <dbReference type="ARBA" id="ARBA00006583"/>
    </source>
</evidence>
<keyword evidence="7 8" id="KW-0238">DNA-binding</keyword>
<accession>A0A839SWC9</accession>
<evidence type="ECO:0000259" key="13">
    <source>
        <dbReference type="SMART" id="SM00760"/>
    </source>
</evidence>
<evidence type="ECO:0000256" key="7">
    <source>
        <dbReference type="ARBA" id="ARBA00023125"/>
    </source>
</evidence>
<evidence type="ECO:0000313" key="14">
    <source>
        <dbReference type="EMBL" id="MBB3065265.1"/>
    </source>
</evidence>
<dbReference type="InterPro" id="IPR024633">
    <property type="entry name" value="DnaA_N_dom"/>
</dbReference>
<dbReference type="GO" id="GO:0005737">
    <property type="term" value="C:cytoplasm"/>
    <property type="evidence" value="ECO:0007669"/>
    <property type="project" value="UniProtKB-SubCell"/>
</dbReference>
<feature type="region of interest" description="Domain III, AAA+ region" evidence="8">
    <location>
        <begin position="136"/>
        <end position="352"/>
    </location>
</feature>
<evidence type="ECO:0000256" key="9">
    <source>
        <dbReference type="NCBIfam" id="TIGR00362"/>
    </source>
</evidence>
<dbReference type="GO" id="GO:0005886">
    <property type="term" value="C:plasma membrane"/>
    <property type="evidence" value="ECO:0007669"/>
    <property type="project" value="TreeGrafter"/>
</dbReference>
<protein>
    <recommendedName>
        <fullName evidence="8 9">Chromosomal replication initiator protein DnaA</fullName>
    </recommendedName>
</protein>
<comment type="subcellular location">
    <subcellularLocation>
        <location evidence="8">Cytoplasm</location>
    </subcellularLocation>
</comment>
<dbReference type="SMART" id="SM00382">
    <property type="entry name" value="AAA"/>
    <property type="match status" value="1"/>
</dbReference>
<evidence type="ECO:0000256" key="5">
    <source>
        <dbReference type="ARBA" id="ARBA00022840"/>
    </source>
</evidence>
<dbReference type="InterPro" id="IPR018312">
    <property type="entry name" value="Chromosome_initiator_DnaA_CS"/>
</dbReference>
<dbReference type="CDD" id="cd06571">
    <property type="entry name" value="Bac_DnaA_C"/>
    <property type="match status" value="1"/>
</dbReference>
<dbReference type="InterPro" id="IPR001957">
    <property type="entry name" value="Chromosome_initiator_DnaA"/>
</dbReference>
<comment type="domain">
    <text evidence="8">Domain I is involved in oligomerization and binding regulators, domain II is flexibile and of varying length in different bacteria, domain III forms the AAA+ region, while domain IV binds dsDNA.</text>
</comment>
<reference evidence="14 15" key="1">
    <citation type="submission" date="2020-08" db="EMBL/GenBank/DDBJ databases">
        <title>Genomic Encyclopedia of Type Strains, Phase III (KMG-III): the genomes of soil and plant-associated and newly described type strains.</title>
        <authorList>
            <person name="Whitman W."/>
        </authorList>
    </citation>
    <scope>NUCLEOTIDE SEQUENCE [LARGE SCALE GENOMIC DNA]</scope>
    <source>
        <strain evidence="14 15">CECT 8803</strain>
    </source>
</reference>
<dbReference type="InterPro" id="IPR027417">
    <property type="entry name" value="P-loop_NTPase"/>
</dbReference>
<dbReference type="PRINTS" id="PR00051">
    <property type="entry name" value="DNAA"/>
</dbReference>
<dbReference type="Gene3D" id="3.40.50.300">
    <property type="entry name" value="P-loop containing nucleotide triphosphate hydrolases"/>
    <property type="match status" value="1"/>
</dbReference>
<evidence type="ECO:0000256" key="10">
    <source>
        <dbReference type="RuleBase" id="RU000577"/>
    </source>
</evidence>
<comment type="caution">
    <text evidence="8">Lacks conserved residue(s) required for the propagation of feature annotation.</text>
</comment>
<feature type="binding site" evidence="8">
    <location>
        <position position="183"/>
    </location>
    <ligand>
        <name>ATP</name>
        <dbReference type="ChEBI" id="CHEBI:30616"/>
    </ligand>
</feature>
<dbReference type="SUPFAM" id="SSF48295">
    <property type="entry name" value="TrpR-like"/>
    <property type="match status" value="1"/>
</dbReference>
<dbReference type="Pfam" id="PF00308">
    <property type="entry name" value="Bac_DnaA"/>
    <property type="match status" value="1"/>
</dbReference>
<gene>
    <name evidence="8" type="primary">dnaA</name>
    <name evidence="14" type="ORF">FHR98_001544</name>
</gene>
<dbReference type="PROSITE" id="PS01008">
    <property type="entry name" value="DNAA"/>
    <property type="match status" value="1"/>
</dbReference>
<feature type="binding site" evidence="8">
    <location>
        <position position="180"/>
    </location>
    <ligand>
        <name>ATP</name>
        <dbReference type="ChEBI" id="CHEBI:30616"/>
    </ligand>
</feature>
<dbReference type="Pfam" id="PF11638">
    <property type="entry name" value="DnaA_N"/>
    <property type="match status" value="1"/>
</dbReference>
<evidence type="ECO:0000256" key="8">
    <source>
        <dbReference type="HAMAP-Rule" id="MF_00377"/>
    </source>
</evidence>
<dbReference type="InterPro" id="IPR013159">
    <property type="entry name" value="DnaA_C"/>
</dbReference>
<evidence type="ECO:0000256" key="3">
    <source>
        <dbReference type="ARBA" id="ARBA00022705"/>
    </source>
</evidence>
<keyword evidence="6 8" id="KW-0446">Lipid-binding</keyword>
<dbReference type="Gene3D" id="3.30.300.180">
    <property type="match status" value="1"/>
</dbReference>
<dbReference type="AlphaFoldDB" id="A0A839SWC9"/>
<feature type="region of interest" description="Domain IV, binds dsDNA" evidence="8">
    <location>
        <begin position="353"/>
        <end position="472"/>
    </location>
</feature>
<dbReference type="GO" id="GO:0008289">
    <property type="term" value="F:lipid binding"/>
    <property type="evidence" value="ECO:0007669"/>
    <property type="project" value="UniProtKB-KW"/>
</dbReference>
<keyword evidence="5 8" id="KW-0067">ATP-binding</keyword>
<dbReference type="PANTHER" id="PTHR30050:SF2">
    <property type="entry name" value="CHROMOSOMAL REPLICATION INITIATOR PROTEIN DNAA"/>
    <property type="match status" value="1"/>
</dbReference>
<dbReference type="HAMAP" id="MF_00377">
    <property type="entry name" value="DnaA_bact"/>
    <property type="match status" value="1"/>
</dbReference>
<dbReference type="EMBL" id="JACHXA010000003">
    <property type="protein sequence ID" value="MBB3065265.1"/>
    <property type="molecule type" value="Genomic_DNA"/>
</dbReference>
<feature type="binding site" evidence="8">
    <location>
        <position position="184"/>
    </location>
    <ligand>
        <name>ATP</name>
        <dbReference type="ChEBI" id="CHEBI:30616"/>
    </ligand>
</feature>
<evidence type="ECO:0000256" key="11">
    <source>
        <dbReference type="RuleBase" id="RU004227"/>
    </source>
</evidence>
<dbReference type="InterPro" id="IPR003593">
    <property type="entry name" value="AAA+_ATPase"/>
</dbReference>
<organism evidence="14 15">
    <name type="scientific">Limibacillus halophilus</name>
    <dbReference type="NCBI Taxonomy" id="1579333"/>
    <lineage>
        <taxon>Bacteria</taxon>
        <taxon>Pseudomonadati</taxon>
        <taxon>Pseudomonadota</taxon>
        <taxon>Alphaproteobacteria</taxon>
        <taxon>Rhodospirillales</taxon>
        <taxon>Rhodovibrionaceae</taxon>
        <taxon>Limibacillus</taxon>
    </lineage>
</organism>
<dbReference type="RefSeq" id="WP_183416066.1">
    <property type="nucleotide sequence ID" value="NZ_JACHXA010000003.1"/>
</dbReference>
<dbReference type="InterPro" id="IPR020591">
    <property type="entry name" value="Chromosome_initiator_DnaA-like"/>
</dbReference>
<dbReference type="GO" id="GO:0003688">
    <property type="term" value="F:DNA replication origin binding"/>
    <property type="evidence" value="ECO:0007669"/>
    <property type="project" value="UniProtKB-UniRule"/>
</dbReference>
<dbReference type="NCBIfam" id="TIGR00362">
    <property type="entry name" value="DnaA"/>
    <property type="match status" value="1"/>
</dbReference>
<comment type="subunit">
    <text evidence="8">Oligomerizes as a right-handed, spiral filament on DNA at oriC.</text>
</comment>
<dbReference type="InterPro" id="IPR013317">
    <property type="entry name" value="DnaA_dom"/>
</dbReference>
<dbReference type="CDD" id="cd00009">
    <property type="entry name" value="AAA"/>
    <property type="match status" value="1"/>
</dbReference>
<comment type="similarity">
    <text evidence="1 8 11">Belongs to the DnaA family.</text>
</comment>
<dbReference type="Gene3D" id="1.10.8.60">
    <property type="match status" value="1"/>
</dbReference>
<keyword evidence="2 8" id="KW-0963">Cytoplasm</keyword>
<keyword evidence="3 8" id="KW-0235">DNA replication</keyword>
<evidence type="ECO:0000259" key="12">
    <source>
        <dbReference type="SMART" id="SM00382"/>
    </source>
</evidence>
<evidence type="ECO:0000256" key="2">
    <source>
        <dbReference type="ARBA" id="ARBA00022490"/>
    </source>
</evidence>
<dbReference type="InterPro" id="IPR010921">
    <property type="entry name" value="Trp_repressor/repl_initiator"/>
</dbReference>
<dbReference type="Pfam" id="PF08299">
    <property type="entry name" value="Bac_DnaA_C"/>
    <property type="match status" value="1"/>
</dbReference>